<dbReference type="CDD" id="cd22907">
    <property type="entry name" value="HFD_NFYB"/>
    <property type="match status" value="1"/>
</dbReference>
<feature type="domain" description="Transcription factor CBF/NF-Y/archaeal histone" evidence="5">
    <location>
        <begin position="134"/>
        <end position="197"/>
    </location>
</feature>
<feature type="compositionally biased region" description="Polar residues" evidence="4">
    <location>
        <begin position="100"/>
        <end position="116"/>
    </location>
</feature>
<sequence length="298" mass="33250">MKNLHRIAFPSPNQPPANTGRTESSRPRTDPYITGNSRFLGSIRGAPCLSHKFTVMQYLPKAVEESVLERESEAWFSEKETMETDGDQFHVYRRKFPPNSSNSALTLGSRSSNPINTMAGEGQQQGRREQEHYMPMAHLTRVMRRVLPAHAQISDQAKESIQECVCEFISFITSEANDRSHHELRKTITGEDIIAAMGKLGFDDYIEPLTLYLHRYRQAENERDGRLPLRGAMDYGSLGATLSYGPPLPPPPPPPQTLNMGNQEGLQDAAAIVTHNYFGEEAGGAGGSTSSRYPREDK</sequence>
<keyword evidence="2" id="KW-0805">Transcription regulation</keyword>
<evidence type="ECO:0000256" key="2">
    <source>
        <dbReference type="ARBA" id="ARBA00023015"/>
    </source>
</evidence>
<feature type="region of interest" description="Disordered" evidence="4">
    <location>
        <begin position="1"/>
        <end position="31"/>
    </location>
</feature>
<dbReference type="Gene3D" id="1.10.20.10">
    <property type="entry name" value="Histone, subunit A"/>
    <property type="match status" value="1"/>
</dbReference>
<protein>
    <recommendedName>
        <fullName evidence="5">Transcription factor CBF/NF-Y/archaeal histone domain-containing protein</fullName>
    </recommendedName>
</protein>
<reference evidence="6 7" key="1">
    <citation type="journal article" date="2023" name="BMC Biotechnol.">
        <title>Vitis rotundifolia cv Carlos genome sequencing.</title>
        <authorList>
            <person name="Huff M."/>
            <person name="Hulse-Kemp A."/>
            <person name="Scheffler B."/>
            <person name="Youngblood R."/>
            <person name="Simpson S."/>
            <person name="Babiker E."/>
            <person name="Staton M."/>
        </authorList>
    </citation>
    <scope>NUCLEOTIDE SEQUENCE [LARGE SCALE GENOMIC DNA]</scope>
    <source>
        <tissue evidence="6">Leaf</tissue>
    </source>
</reference>
<organism evidence="6 7">
    <name type="scientific">Vitis rotundifolia</name>
    <name type="common">Muscadine grape</name>
    <dbReference type="NCBI Taxonomy" id="103349"/>
    <lineage>
        <taxon>Eukaryota</taxon>
        <taxon>Viridiplantae</taxon>
        <taxon>Streptophyta</taxon>
        <taxon>Embryophyta</taxon>
        <taxon>Tracheophyta</taxon>
        <taxon>Spermatophyta</taxon>
        <taxon>Magnoliopsida</taxon>
        <taxon>eudicotyledons</taxon>
        <taxon>Gunneridae</taxon>
        <taxon>Pentapetalae</taxon>
        <taxon>rosids</taxon>
        <taxon>Vitales</taxon>
        <taxon>Vitaceae</taxon>
        <taxon>Viteae</taxon>
        <taxon>Vitis</taxon>
    </lineage>
</organism>
<evidence type="ECO:0000313" key="7">
    <source>
        <dbReference type="Proteomes" id="UP001168098"/>
    </source>
</evidence>
<dbReference type="PANTHER" id="PTHR11064">
    <property type="entry name" value="CCAAT-BINDING TRANSCRIPTION FACTOR-RELATED"/>
    <property type="match status" value="1"/>
</dbReference>
<evidence type="ECO:0000256" key="1">
    <source>
        <dbReference type="ARBA" id="ARBA00009053"/>
    </source>
</evidence>
<keyword evidence="7" id="KW-1185">Reference proteome</keyword>
<evidence type="ECO:0000313" key="6">
    <source>
        <dbReference type="EMBL" id="KAJ9672411.1"/>
    </source>
</evidence>
<keyword evidence="3" id="KW-0804">Transcription</keyword>
<dbReference type="Pfam" id="PF00808">
    <property type="entry name" value="CBFD_NFYB_HMF"/>
    <property type="match status" value="1"/>
</dbReference>
<evidence type="ECO:0000256" key="4">
    <source>
        <dbReference type="SAM" id="MobiDB-lite"/>
    </source>
</evidence>
<dbReference type="PANTHER" id="PTHR11064:SF196">
    <property type="entry name" value="NUCLEAR TRANSCRIPTION FACTOR Y SUBUNIT B-6"/>
    <property type="match status" value="1"/>
</dbReference>
<dbReference type="SUPFAM" id="SSF47113">
    <property type="entry name" value="Histone-fold"/>
    <property type="match status" value="1"/>
</dbReference>
<dbReference type="Proteomes" id="UP001168098">
    <property type="component" value="Unassembled WGS sequence"/>
</dbReference>
<dbReference type="InterPro" id="IPR027113">
    <property type="entry name" value="Transc_fact_NFYB/HAP3"/>
</dbReference>
<comment type="similarity">
    <text evidence="1">Belongs to the NFYB/HAP3 subunit family.</text>
</comment>
<accession>A0AA38YL42</accession>
<dbReference type="InterPro" id="IPR003958">
    <property type="entry name" value="CBFA_NFYB_domain"/>
</dbReference>
<dbReference type="GO" id="GO:0016602">
    <property type="term" value="C:CCAAT-binding factor complex"/>
    <property type="evidence" value="ECO:0007669"/>
    <property type="project" value="InterPro"/>
</dbReference>
<dbReference type="GO" id="GO:0001228">
    <property type="term" value="F:DNA-binding transcription activator activity, RNA polymerase II-specific"/>
    <property type="evidence" value="ECO:0007669"/>
    <property type="project" value="InterPro"/>
</dbReference>
<dbReference type="InterPro" id="IPR009072">
    <property type="entry name" value="Histone-fold"/>
</dbReference>
<name>A0AA38YL42_VITRO</name>
<comment type="caution">
    <text evidence="6">The sequence shown here is derived from an EMBL/GenBank/DDBJ whole genome shotgun (WGS) entry which is preliminary data.</text>
</comment>
<feature type="compositionally biased region" description="Pro residues" evidence="4">
    <location>
        <begin position="246"/>
        <end position="256"/>
    </location>
</feature>
<dbReference type="EMBL" id="JARBHA010000019">
    <property type="protein sequence ID" value="KAJ9672411.1"/>
    <property type="molecule type" value="Genomic_DNA"/>
</dbReference>
<feature type="region of interest" description="Disordered" evidence="4">
    <location>
        <begin position="100"/>
        <end position="129"/>
    </location>
</feature>
<evidence type="ECO:0000259" key="5">
    <source>
        <dbReference type="Pfam" id="PF00808"/>
    </source>
</evidence>
<evidence type="ECO:0000256" key="3">
    <source>
        <dbReference type="ARBA" id="ARBA00023163"/>
    </source>
</evidence>
<gene>
    <name evidence="6" type="ORF">PVL29_025862</name>
</gene>
<dbReference type="PRINTS" id="PR00615">
    <property type="entry name" value="CCAATSUBUNTA"/>
</dbReference>
<dbReference type="GO" id="GO:0046982">
    <property type="term" value="F:protein heterodimerization activity"/>
    <property type="evidence" value="ECO:0007669"/>
    <property type="project" value="InterPro"/>
</dbReference>
<feature type="region of interest" description="Disordered" evidence="4">
    <location>
        <begin position="240"/>
        <end position="298"/>
    </location>
</feature>
<dbReference type="AlphaFoldDB" id="A0AA38YL42"/>
<dbReference type="GO" id="GO:0000978">
    <property type="term" value="F:RNA polymerase II cis-regulatory region sequence-specific DNA binding"/>
    <property type="evidence" value="ECO:0007669"/>
    <property type="project" value="TreeGrafter"/>
</dbReference>
<proteinExistence type="inferred from homology"/>